<evidence type="ECO:0000256" key="4">
    <source>
        <dbReference type="SAM" id="MobiDB-lite"/>
    </source>
</evidence>
<dbReference type="SMART" id="SM00283">
    <property type="entry name" value="MA"/>
    <property type="match status" value="1"/>
</dbReference>
<dbReference type="PRINTS" id="PR00260">
    <property type="entry name" value="CHEMTRNSDUCR"/>
</dbReference>
<dbReference type="InterPro" id="IPR004089">
    <property type="entry name" value="MCPsignal_dom"/>
</dbReference>
<dbReference type="Pfam" id="PF00672">
    <property type="entry name" value="HAMP"/>
    <property type="match status" value="1"/>
</dbReference>
<dbReference type="SUPFAM" id="SSF58104">
    <property type="entry name" value="Methyl-accepting chemotaxis protein (MCP) signaling domain"/>
    <property type="match status" value="1"/>
</dbReference>
<name>A0ABW9VTB9_9BURK</name>
<keyword evidence="1" id="KW-0488">Methylation</keyword>
<dbReference type="SMART" id="SM00304">
    <property type="entry name" value="HAMP"/>
    <property type="match status" value="1"/>
</dbReference>
<dbReference type="InterPro" id="IPR047347">
    <property type="entry name" value="YvaQ-like_sensor"/>
</dbReference>
<dbReference type="InterPro" id="IPR003660">
    <property type="entry name" value="HAMP_dom"/>
</dbReference>
<proteinExistence type="inferred from homology"/>
<dbReference type="PROSITE" id="PS50111">
    <property type="entry name" value="CHEMOTAXIS_TRANSDUC_2"/>
    <property type="match status" value="1"/>
</dbReference>
<keyword evidence="5" id="KW-0812">Transmembrane</keyword>
<gene>
    <name evidence="8" type="ORF">GTP69_00410</name>
</gene>
<dbReference type="Gene3D" id="1.10.287.950">
    <property type="entry name" value="Methyl-accepting chemotaxis protein"/>
    <property type="match status" value="1"/>
</dbReference>
<dbReference type="Proteomes" id="UP000642144">
    <property type="component" value="Unassembled WGS sequence"/>
</dbReference>
<feature type="region of interest" description="Disordered" evidence="4">
    <location>
        <begin position="292"/>
        <end position="314"/>
    </location>
</feature>
<reference evidence="8 9" key="1">
    <citation type="submission" date="2019-12" db="EMBL/GenBank/DDBJ databases">
        <title>Novel species isolated from a subtropical stream in China.</title>
        <authorList>
            <person name="Lu H."/>
        </authorList>
    </citation>
    <scope>NUCLEOTIDE SEQUENCE [LARGE SCALE GENOMIC DNA]</scope>
    <source>
        <strain evidence="8 9">CY42W</strain>
    </source>
</reference>
<sequence>MKIENLKIGSRLIGAFIIVLVMLIGVSIVGLSRMASIQRAMEEITKGNDVEANLASDMKLSLDDRMIALRNVVLLEDAQQMQQQVERITKQGEIYDAAEEKLRATFVVYGIQDDESKLLADIKESSQAAQPLIQKVQGLGLANNNAEAVKLLMGDLRTIQNKWSASLASLVASERKQNEELIVAADASYIFARNMVVGLAVVAVALGIALALLITRSITVPINRAVEIAQTVAAGDLTSDIEVRGTDETSLLLSALKAMNDSLQLIVSQVRNGTETMTTASQEIAVGNLDLSSRTEEQASSLEETASSMEELTSTVKQNADNARQASSLAHTASDVASKGGAVIADVVSTMGDINDASRKIVEIISVIDGIAFQTNILALNAAVEAARAGEQGRGFAVVATEVRNLAHRSSAAAKEIKTLISDSVSKVEAGSLLVNQAGVTMSDVVDSVRRVSDIITEITAASQEQSLGIEQVNEAIIQMDGVTQQNAALVEESAAAAESLQDQAVALSNVVAKFVLHPADVKRSAARPMVKAAFQPKIVAVKKAGQSQGEPQRSLVTTKASGLKSGKIGAEADWVEF</sequence>
<dbReference type="RefSeq" id="WP_161053022.1">
    <property type="nucleotide sequence ID" value="NZ_WWCT01000001.1"/>
</dbReference>
<keyword evidence="5" id="KW-0472">Membrane</keyword>
<evidence type="ECO:0000313" key="9">
    <source>
        <dbReference type="Proteomes" id="UP000642144"/>
    </source>
</evidence>
<evidence type="ECO:0000259" key="6">
    <source>
        <dbReference type="PROSITE" id="PS50111"/>
    </source>
</evidence>
<keyword evidence="9" id="KW-1185">Reference proteome</keyword>
<protein>
    <submittedName>
        <fullName evidence="8">HAMP domain-containing protein</fullName>
    </submittedName>
</protein>
<accession>A0ABW9VTB9</accession>
<keyword evidence="3" id="KW-0807">Transducer</keyword>
<dbReference type="InterPro" id="IPR051310">
    <property type="entry name" value="MCP_chemotaxis"/>
</dbReference>
<comment type="similarity">
    <text evidence="2">Belongs to the methyl-accepting chemotaxis (MCP) protein family.</text>
</comment>
<dbReference type="Pfam" id="PF00015">
    <property type="entry name" value="MCPsignal"/>
    <property type="match status" value="1"/>
</dbReference>
<organism evidence="8 9">
    <name type="scientific">Duganella levis</name>
    <dbReference type="NCBI Taxonomy" id="2692169"/>
    <lineage>
        <taxon>Bacteria</taxon>
        <taxon>Pseudomonadati</taxon>
        <taxon>Pseudomonadota</taxon>
        <taxon>Betaproteobacteria</taxon>
        <taxon>Burkholderiales</taxon>
        <taxon>Oxalobacteraceae</taxon>
        <taxon>Telluria group</taxon>
        <taxon>Duganella</taxon>
    </lineage>
</organism>
<evidence type="ECO:0000259" key="7">
    <source>
        <dbReference type="PROSITE" id="PS50885"/>
    </source>
</evidence>
<feature type="transmembrane region" description="Helical" evidence="5">
    <location>
        <begin position="12"/>
        <end position="31"/>
    </location>
</feature>
<evidence type="ECO:0000313" key="8">
    <source>
        <dbReference type="EMBL" id="MYN24865.1"/>
    </source>
</evidence>
<evidence type="ECO:0000256" key="3">
    <source>
        <dbReference type="PROSITE-ProRule" id="PRU00284"/>
    </source>
</evidence>
<dbReference type="Pfam" id="PF12729">
    <property type="entry name" value="4HB_MCP_1"/>
    <property type="match status" value="1"/>
</dbReference>
<dbReference type="PROSITE" id="PS50885">
    <property type="entry name" value="HAMP"/>
    <property type="match status" value="1"/>
</dbReference>
<evidence type="ECO:0000256" key="1">
    <source>
        <dbReference type="ARBA" id="ARBA00022481"/>
    </source>
</evidence>
<dbReference type="PANTHER" id="PTHR43531:SF14">
    <property type="entry name" value="METHYL-ACCEPTING CHEMOTAXIS PROTEIN I-RELATED"/>
    <property type="match status" value="1"/>
</dbReference>
<evidence type="ECO:0000256" key="5">
    <source>
        <dbReference type="SAM" id="Phobius"/>
    </source>
</evidence>
<dbReference type="PANTHER" id="PTHR43531">
    <property type="entry name" value="PROTEIN ICFG"/>
    <property type="match status" value="1"/>
</dbReference>
<dbReference type="CDD" id="cd19411">
    <property type="entry name" value="MCP2201-like_sensor"/>
    <property type="match status" value="1"/>
</dbReference>
<feature type="compositionally biased region" description="Polar residues" evidence="4">
    <location>
        <begin position="298"/>
        <end position="314"/>
    </location>
</feature>
<dbReference type="InterPro" id="IPR004090">
    <property type="entry name" value="Chemotax_Me-accpt_rcpt"/>
</dbReference>
<feature type="domain" description="Methyl-accepting transducer" evidence="6">
    <location>
        <begin position="273"/>
        <end position="502"/>
    </location>
</feature>
<dbReference type="CDD" id="cd06225">
    <property type="entry name" value="HAMP"/>
    <property type="match status" value="1"/>
</dbReference>
<feature type="domain" description="HAMP" evidence="7">
    <location>
        <begin position="216"/>
        <end position="268"/>
    </location>
</feature>
<evidence type="ECO:0000256" key="2">
    <source>
        <dbReference type="ARBA" id="ARBA00029447"/>
    </source>
</evidence>
<keyword evidence="5" id="KW-1133">Transmembrane helix</keyword>
<feature type="transmembrane region" description="Helical" evidence="5">
    <location>
        <begin position="196"/>
        <end position="214"/>
    </location>
</feature>
<dbReference type="InterPro" id="IPR024478">
    <property type="entry name" value="HlyB_4HB_MCP"/>
</dbReference>
<dbReference type="CDD" id="cd11386">
    <property type="entry name" value="MCP_signal"/>
    <property type="match status" value="1"/>
</dbReference>
<dbReference type="EMBL" id="WWCT01000001">
    <property type="protein sequence ID" value="MYN24865.1"/>
    <property type="molecule type" value="Genomic_DNA"/>
</dbReference>
<comment type="caution">
    <text evidence="8">The sequence shown here is derived from an EMBL/GenBank/DDBJ whole genome shotgun (WGS) entry which is preliminary data.</text>
</comment>